<name>A0A1G1W8V4_9BACT</name>
<reference evidence="1 2" key="1">
    <citation type="journal article" date="2016" name="Nat. Commun.">
        <title>Thousands of microbial genomes shed light on interconnected biogeochemical processes in an aquifer system.</title>
        <authorList>
            <person name="Anantharaman K."/>
            <person name="Brown C.T."/>
            <person name="Hug L.A."/>
            <person name="Sharon I."/>
            <person name="Castelle C.J."/>
            <person name="Probst A.J."/>
            <person name="Thomas B.C."/>
            <person name="Singh A."/>
            <person name="Wilkins M.J."/>
            <person name="Karaoz U."/>
            <person name="Brodie E.L."/>
            <person name="Williams K.H."/>
            <person name="Hubbard S.S."/>
            <person name="Banfield J.F."/>
        </authorList>
    </citation>
    <scope>NUCLEOTIDE SEQUENCE [LARGE SCALE GENOMIC DNA]</scope>
</reference>
<proteinExistence type="predicted"/>
<dbReference type="Proteomes" id="UP000176631">
    <property type="component" value="Unassembled WGS sequence"/>
</dbReference>
<accession>A0A1G1W8V4</accession>
<comment type="caution">
    <text evidence="1">The sequence shown here is derived from an EMBL/GenBank/DDBJ whole genome shotgun (WGS) entry which is preliminary data.</text>
</comment>
<protein>
    <submittedName>
        <fullName evidence="1">Uncharacterized protein</fullName>
    </submittedName>
</protein>
<evidence type="ECO:0000313" key="1">
    <source>
        <dbReference type="EMBL" id="OGY24099.1"/>
    </source>
</evidence>
<dbReference type="EMBL" id="MHCP01000015">
    <property type="protein sequence ID" value="OGY24099.1"/>
    <property type="molecule type" value="Genomic_DNA"/>
</dbReference>
<gene>
    <name evidence="1" type="ORF">A2172_00970</name>
</gene>
<sequence length="144" mass="15998">MNNVSSWSVVKEGEMSTLEAQLMDATFDWRHRILHHRDGTCGASARDLETGSLYCPAEASRAPPDRIIKEAGREYTEPLPCLTRILVRLARLDAEARIFATGFLSFCENAGVPKVAAEAIWEAAVQQTEDYLARSKSLDELNAE</sequence>
<organism evidence="1 2">
    <name type="scientific">Candidatus Woykebacteria bacterium RBG_13_40_15</name>
    <dbReference type="NCBI Taxonomy" id="1802593"/>
    <lineage>
        <taxon>Bacteria</taxon>
        <taxon>Candidatus Woykeibacteriota</taxon>
    </lineage>
</organism>
<dbReference type="AlphaFoldDB" id="A0A1G1W8V4"/>
<evidence type="ECO:0000313" key="2">
    <source>
        <dbReference type="Proteomes" id="UP000176631"/>
    </source>
</evidence>